<dbReference type="GO" id="GO:0110001">
    <property type="term" value="C:toxin-antitoxin complex"/>
    <property type="evidence" value="ECO:0007669"/>
    <property type="project" value="InterPro"/>
</dbReference>
<dbReference type="InterPro" id="IPR008201">
    <property type="entry name" value="HepT-like"/>
</dbReference>
<evidence type="ECO:0000256" key="4">
    <source>
        <dbReference type="ARBA" id="ARBA00022741"/>
    </source>
</evidence>
<evidence type="ECO:0000313" key="8">
    <source>
        <dbReference type="Proteomes" id="UP000242699"/>
    </source>
</evidence>
<dbReference type="EMBL" id="PXYT01000089">
    <property type="protein sequence ID" value="PSR23850.1"/>
    <property type="molecule type" value="Genomic_DNA"/>
</dbReference>
<dbReference type="PANTHER" id="PTHR34139:SF1">
    <property type="entry name" value="RNASE MJ1380-RELATED"/>
    <property type="match status" value="1"/>
</dbReference>
<evidence type="ECO:0000313" key="7">
    <source>
        <dbReference type="EMBL" id="PSR23850.1"/>
    </source>
</evidence>
<proteinExistence type="inferred from homology"/>
<gene>
    <name evidence="7" type="ORF">C7B43_19805</name>
</gene>
<evidence type="ECO:0000256" key="1">
    <source>
        <dbReference type="ARBA" id="ARBA00022553"/>
    </source>
</evidence>
<dbReference type="AlphaFoldDB" id="A0A2T2WNP0"/>
<name>A0A2T2WNP0_9FIRM</name>
<evidence type="ECO:0000256" key="2">
    <source>
        <dbReference type="ARBA" id="ARBA00022649"/>
    </source>
</evidence>
<comment type="similarity">
    <text evidence="6">Belongs to the HepT RNase toxin family.</text>
</comment>
<accession>A0A2T2WNP0</accession>
<dbReference type="GO" id="GO:0004540">
    <property type="term" value="F:RNA nuclease activity"/>
    <property type="evidence" value="ECO:0007669"/>
    <property type="project" value="InterPro"/>
</dbReference>
<dbReference type="GO" id="GO:0016787">
    <property type="term" value="F:hydrolase activity"/>
    <property type="evidence" value="ECO:0007669"/>
    <property type="project" value="UniProtKB-KW"/>
</dbReference>
<protein>
    <recommendedName>
        <fullName evidence="9">DUF86 domain-containing protein</fullName>
    </recommendedName>
</protein>
<keyword evidence="3" id="KW-0540">Nuclease</keyword>
<evidence type="ECO:0000256" key="3">
    <source>
        <dbReference type="ARBA" id="ARBA00022722"/>
    </source>
</evidence>
<organism evidence="7 8">
    <name type="scientific">Sulfobacillus benefaciens</name>
    <dbReference type="NCBI Taxonomy" id="453960"/>
    <lineage>
        <taxon>Bacteria</taxon>
        <taxon>Bacillati</taxon>
        <taxon>Bacillota</taxon>
        <taxon>Clostridia</taxon>
        <taxon>Eubacteriales</taxon>
        <taxon>Clostridiales Family XVII. Incertae Sedis</taxon>
        <taxon>Sulfobacillus</taxon>
    </lineage>
</organism>
<keyword evidence="4" id="KW-0547">Nucleotide-binding</keyword>
<evidence type="ECO:0000256" key="6">
    <source>
        <dbReference type="ARBA" id="ARBA00024207"/>
    </source>
</evidence>
<dbReference type="InterPro" id="IPR051813">
    <property type="entry name" value="HepT_RNase_toxin"/>
</dbReference>
<dbReference type="Pfam" id="PF01934">
    <property type="entry name" value="HepT-like"/>
    <property type="match status" value="1"/>
</dbReference>
<sequence>MRSSEMMSSQKKGSFMSRHNDELYIHHIQEASRKIIQRLQGITRAAFDANEEKQDSIIRQMEIIGEAAGQVSEAFRHSHPGIDWRGMKDLRNVLIHGYADVNLDRVWRIAHTHVPELHHQLSALQHKSEEEREEERE</sequence>
<dbReference type="InterPro" id="IPR037038">
    <property type="entry name" value="HepT-like_sf"/>
</dbReference>
<dbReference type="Gene3D" id="1.20.120.580">
    <property type="entry name" value="bsu32300-like"/>
    <property type="match status" value="1"/>
</dbReference>
<keyword evidence="2" id="KW-1277">Toxin-antitoxin system</keyword>
<dbReference type="GO" id="GO:0000166">
    <property type="term" value="F:nucleotide binding"/>
    <property type="evidence" value="ECO:0007669"/>
    <property type="project" value="UniProtKB-KW"/>
</dbReference>
<keyword evidence="5" id="KW-0378">Hydrolase</keyword>
<evidence type="ECO:0000256" key="5">
    <source>
        <dbReference type="ARBA" id="ARBA00022801"/>
    </source>
</evidence>
<evidence type="ECO:0008006" key="9">
    <source>
        <dbReference type="Google" id="ProtNLM"/>
    </source>
</evidence>
<reference evidence="7 8" key="1">
    <citation type="journal article" date="2014" name="BMC Genomics">
        <title>Comparison of environmental and isolate Sulfobacillus genomes reveals diverse carbon, sulfur, nitrogen, and hydrogen metabolisms.</title>
        <authorList>
            <person name="Justice N.B."/>
            <person name="Norman A."/>
            <person name="Brown C.T."/>
            <person name="Singh A."/>
            <person name="Thomas B.C."/>
            <person name="Banfield J.F."/>
        </authorList>
    </citation>
    <scope>NUCLEOTIDE SEQUENCE [LARGE SCALE GENOMIC DNA]</scope>
    <source>
        <strain evidence="7">AMDSBA1</strain>
    </source>
</reference>
<comment type="caution">
    <text evidence="7">The sequence shown here is derived from an EMBL/GenBank/DDBJ whole genome shotgun (WGS) entry which is preliminary data.</text>
</comment>
<keyword evidence="1" id="KW-0597">Phosphoprotein</keyword>
<dbReference type="PANTHER" id="PTHR34139">
    <property type="entry name" value="UPF0331 PROTEIN MJ0127"/>
    <property type="match status" value="1"/>
</dbReference>
<dbReference type="Proteomes" id="UP000242699">
    <property type="component" value="Unassembled WGS sequence"/>
</dbReference>